<evidence type="ECO:0000313" key="1">
    <source>
        <dbReference type="EMBL" id="KFD60927.1"/>
    </source>
</evidence>
<organism evidence="1">
    <name type="scientific">Trichuris suis</name>
    <name type="common">pig whipworm</name>
    <dbReference type="NCBI Taxonomy" id="68888"/>
    <lineage>
        <taxon>Eukaryota</taxon>
        <taxon>Metazoa</taxon>
        <taxon>Ecdysozoa</taxon>
        <taxon>Nematoda</taxon>
        <taxon>Enoplea</taxon>
        <taxon>Dorylaimia</taxon>
        <taxon>Trichinellida</taxon>
        <taxon>Trichuridae</taxon>
        <taxon>Trichuris</taxon>
    </lineage>
</organism>
<protein>
    <submittedName>
        <fullName evidence="1">Uncharacterized protein</fullName>
    </submittedName>
</protein>
<sequence length="224" mass="25358">MLPQCMRSSIHIVFRKPPQGIGPVVPFLCRCEVWNGAPSHAVGPCTALHAVLLPTSGWACSIASRGSSVGGRPRDILDESPFSRLTAFLYLVKDFMCSWNLCADVLHASPIWERRCGRKESDRKDKVLLETDLKWAIVLLRSLMVALNREKPIDINKLFFRRLCVWFHLSWKHYGSRAASRQFRRKLGTGLFKQLSCFEDLCAVSTSDVSEDGVSCNGLRYFHN</sequence>
<reference evidence="1" key="1">
    <citation type="journal article" date="2014" name="Nat. Genet.">
        <title>Genome and transcriptome of the porcine whipworm Trichuris suis.</title>
        <authorList>
            <person name="Jex A.R."/>
            <person name="Nejsum P."/>
            <person name="Schwarz E.M."/>
            <person name="Hu L."/>
            <person name="Young N.D."/>
            <person name="Hall R.S."/>
            <person name="Korhonen P.K."/>
            <person name="Liao S."/>
            <person name="Thamsborg S."/>
            <person name="Xia J."/>
            <person name="Xu P."/>
            <person name="Wang S."/>
            <person name="Scheerlinck J.P."/>
            <person name="Hofmann A."/>
            <person name="Sternberg P.W."/>
            <person name="Wang J."/>
            <person name="Gasser R.B."/>
        </authorList>
    </citation>
    <scope>NUCLEOTIDE SEQUENCE [LARGE SCALE GENOMIC DNA]</scope>
    <source>
        <strain evidence="1">DCEP-RM93F</strain>
    </source>
</reference>
<dbReference type="AlphaFoldDB" id="A0A085MUN1"/>
<accession>A0A085MUN1</accession>
<dbReference type="EMBL" id="KL367643">
    <property type="protein sequence ID" value="KFD60927.1"/>
    <property type="molecule type" value="Genomic_DNA"/>
</dbReference>
<gene>
    <name evidence="1" type="ORF">M514_26916</name>
</gene>
<proteinExistence type="predicted"/>
<name>A0A085MUN1_9BILA</name>
<dbReference type="Proteomes" id="UP000030758">
    <property type="component" value="Unassembled WGS sequence"/>
</dbReference>